<dbReference type="RefSeq" id="WP_019402499.1">
    <property type="nucleotide sequence ID" value="NZ_JACIEN010000006.1"/>
</dbReference>
<gene>
    <name evidence="2" type="ORF">GGR16_004102</name>
</gene>
<dbReference type="AlphaFoldDB" id="A0A840C0G4"/>
<organism evidence="2 3">
    <name type="scientific">Chelatococcus caeni</name>
    <dbReference type="NCBI Taxonomy" id="1348468"/>
    <lineage>
        <taxon>Bacteria</taxon>
        <taxon>Pseudomonadati</taxon>
        <taxon>Pseudomonadota</taxon>
        <taxon>Alphaproteobacteria</taxon>
        <taxon>Hyphomicrobiales</taxon>
        <taxon>Chelatococcaceae</taxon>
        <taxon>Chelatococcus</taxon>
    </lineage>
</organism>
<sequence>MTTFAVAHLRSVTMGPAIVEYLERIDATLAPFGGRFVLHGEPVEPLEGVLEGDLVIIAFPDRESARAWYRSPAYQAILPLRTENADSVAFLVDTVGDEHRATDILR</sequence>
<dbReference type="PANTHER" id="PTHR41521:SF4">
    <property type="entry name" value="BLR0684 PROTEIN"/>
    <property type="match status" value="1"/>
</dbReference>
<dbReference type="Gene3D" id="3.30.70.100">
    <property type="match status" value="1"/>
</dbReference>
<dbReference type="PANTHER" id="PTHR41521">
    <property type="match status" value="1"/>
</dbReference>
<name>A0A840C0G4_9HYPH</name>
<accession>A0A840C0G4</accession>
<evidence type="ECO:0000313" key="2">
    <source>
        <dbReference type="EMBL" id="MBB4019055.1"/>
    </source>
</evidence>
<reference evidence="2 3" key="1">
    <citation type="submission" date="2020-08" db="EMBL/GenBank/DDBJ databases">
        <title>Genomic Encyclopedia of Type Strains, Phase IV (KMG-IV): sequencing the most valuable type-strain genomes for metagenomic binning, comparative biology and taxonomic classification.</title>
        <authorList>
            <person name="Goeker M."/>
        </authorList>
    </citation>
    <scope>NUCLEOTIDE SEQUENCE [LARGE SCALE GENOMIC DNA]</scope>
    <source>
        <strain evidence="2 3">DSM 103737</strain>
    </source>
</reference>
<dbReference type="Proteomes" id="UP000577362">
    <property type="component" value="Unassembled WGS sequence"/>
</dbReference>
<evidence type="ECO:0000259" key="1">
    <source>
        <dbReference type="Pfam" id="PF07045"/>
    </source>
</evidence>
<proteinExistence type="predicted"/>
<keyword evidence="3" id="KW-1185">Reference proteome</keyword>
<dbReference type="InterPro" id="IPR011008">
    <property type="entry name" value="Dimeric_a/b-barrel"/>
</dbReference>
<dbReference type="InterPro" id="IPR010753">
    <property type="entry name" value="DUF1330"/>
</dbReference>
<evidence type="ECO:0000313" key="3">
    <source>
        <dbReference type="Proteomes" id="UP000577362"/>
    </source>
</evidence>
<dbReference type="EMBL" id="JACIEN010000006">
    <property type="protein sequence ID" value="MBB4019055.1"/>
    <property type="molecule type" value="Genomic_DNA"/>
</dbReference>
<feature type="domain" description="DUF1330" evidence="1">
    <location>
        <begin position="3"/>
        <end position="94"/>
    </location>
</feature>
<dbReference type="SUPFAM" id="SSF54909">
    <property type="entry name" value="Dimeric alpha+beta barrel"/>
    <property type="match status" value="1"/>
</dbReference>
<comment type="caution">
    <text evidence="2">The sequence shown here is derived from an EMBL/GenBank/DDBJ whole genome shotgun (WGS) entry which is preliminary data.</text>
</comment>
<protein>
    <submittedName>
        <fullName evidence="2">Uncharacterized protein (DUF1330 family)</fullName>
    </submittedName>
</protein>
<dbReference type="Pfam" id="PF07045">
    <property type="entry name" value="DUF1330"/>
    <property type="match status" value="1"/>
</dbReference>